<reference evidence="1 2" key="1">
    <citation type="submission" date="2017-04" db="EMBL/GenBank/DDBJ databases">
        <title>Complete genome sequence of Flavobacterium kingsejong AJ004.</title>
        <authorList>
            <person name="Lee P.C."/>
        </authorList>
    </citation>
    <scope>NUCLEOTIDE SEQUENCE [LARGE SCALE GENOMIC DNA]</scope>
    <source>
        <strain evidence="1 2">AJ004</strain>
    </source>
</reference>
<dbReference type="EMBL" id="CP020919">
    <property type="protein sequence ID" value="AWG23948.1"/>
    <property type="molecule type" value="Genomic_DNA"/>
</dbReference>
<evidence type="ECO:0000313" key="1">
    <source>
        <dbReference type="EMBL" id="AWG23948.1"/>
    </source>
</evidence>
<protein>
    <recommendedName>
        <fullName evidence="3">Carboxypeptidase-like regulatory domain-containing protein</fullName>
    </recommendedName>
</protein>
<dbReference type="SUPFAM" id="SSF49464">
    <property type="entry name" value="Carboxypeptidase regulatory domain-like"/>
    <property type="match status" value="1"/>
</dbReference>
<sequence>MIRGKLVSDGMITENVNVKNLNTNLSSISDELGYFTIAARANDTLLLSGVNFKPGVLVVKQLDMDVETMTIQLNLSVEELDEVVVNSLSGNLEKDSKRMKVKTINNNILGNNNQTIIDKKYIGDQQSSVKNRTMPADGSIEDGLDFVRIFKTAGKALGIGKNDKKKTKEYVSPKIFPEAVKEKFTTYFFMDVLQLKDTNETALFLAFAESDPKAKPLLAPDKEFELIDFLIDKRKEFKKQE</sequence>
<gene>
    <name evidence="1" type="ORF">FK004_01275</name>
</gene>
<dbReference type="KEGG" id="fki:FK004_01275"/>
<dbReference type="InterPro" id="IPR008969">
    <property type="entry name" value="CarboxyPept-like_regulatory"/>
</dbReference>
<evidence type="ECO:0008006" key="3">
    <source>
        <dbReference type="Google" id="ProtNLM"/>
    </source>
</evidence>
<organism evidence="1 2">
    <name type="scientific">Flavobacterium kingsejongi</name>
    <dbReference type="NCBI Taxonomy" id="1678728"/>
    <lineage>
        <taxon>Bacteria</taxon>
        <taxon>Pseudomonadati</taxon>
        <taxon>Bacteroidota</taxon>
        <taxon>Flavobacteriia</taxon>
        <taxon>Flavobacteriales</taxon>
        <taxon>Flavobacteriaceae</taxon>
        <taxon>Flavobacterium</taxon>
    </lineage>
</organism>
<name>A0A2S1LJM1_9FLAO</name>
<evidence type="ECO:0000313" key="2">
    <source>
        <dbReference type="Proteomes" id="UP000244677"/>
    </source>
</evidence>
<dbReference type="Proteomes" id="UP000244677">
    <property type="component" value="Chromosome"/>
</dbReference>
<dbReference type="AlphaFoldDB" id="A0A2S1LJM1"/>
<keyword evidence="2" id="KW-1185">Reference proteome</keyword>
<accession>A0A2S1LJM1</accession>
<proteinExistence type="predicted"/>